<dbReference type="AlphaFoldDB" id="A0A9N9YYG9"/>
<sequence>MSRTKDNSHFFGHVENYGLALVDEKKYDDAETYLRPAYDGLRKLERKNSPAVIRARHNVINIKLEKSLLAEAEAGLKKMLTDYKGKVELEDWVGLHQGRFSDAWKELEAALRELFHEMKSNLNADAGVSAAPARTFVYDVALGLMNLSRHHEADNLFRRVISNTDEMLQKAVTSNGTISNLISTCTVLASDINDTNSQYGDEQLIFDAEFCLGLSLIEQERYEAAATDFSRVKTDMDRLTSLGESDPLLNCTNRTLLSEQRALPCQRFSV</sequence>
<accession>A0A9N9YYG9</accession>
<dbReference type="InterPro" id="IPR011990">
    <property type="entry name" value="TPR-like_helical_dom_sf"/>
</dbReference>
<proteinExistence type="predicted"/>
<evidence type="ECO:0000313" key="1">
    <source>
        <dbReference type="EMBL" id="CAH0042993.1"/>
    </source>
</evidence>
<protein>
    <submittedName>
        <fullName evidence="1">Uncharacterized protein</fullName>
    </submittedName>
</protein>
<comment type="caution">
    <text evidence="1">The sequence shown here is derived from an EMBL/GenBank/DDBJ whole genome shotgun (WGS) entry which is preliminary data.</text>
</comment>
<keyword evidence="2" id="KW-1185">Reference proteome</keyword>
<reference evidence="1" key="1">
    <citation type="submission" date="2021-10" db="EMBL/GenBank/DDBJ databases">
        <authorList>
            <person name="Piombo E."/>
        </authorList>
    </citation>
    <scope>NUCLEOTIDE SEQUENCE</scope>
</reference>
<evidence type="ECO:0000313" key="2">
    <source>
        <dbReference type="Proteomes" id="UP000696573"/>
    </source>
</evidence>
<dbReference type="SUPFAM" id="SSF48452">
    <property type="entry name" value="TPR-like"/>
    <property type="match status" value="1"/>
</dbReference>
<gene>
    <name evidence="1" type="ORF">CRHIZ90672A_00004902</name>
</gene>
<dbReference type="OrthoDB" id="10317813at2759"/>
<dbReference type="Gene3D" id="1.25.40.10">
    <property type="entry name" value="Tetratricopeptide repeat domain"/>
    <property type="match status" value="1"/>
</dbReference>
<dbReference type="Proteomes" id="UP000696573">
    <property type="component" value="Unassembled WGS sequence"/>
</dbReference>
<dbReference type="EMBL" id="CABFNQ020000768">
    <property type="protein sequence ID" value="CAH0042993.1"/>
    <property type="molecule type" value="Genomic_DNA"/>
</dbReference>
<organism evidence="1 2">
    <name type="scientific">Clonostachys rhizophaga</name>
    <dbReference type="NCBI Taxonomy" id="160324"/>
    <lineage>
        <taxon>Eukaryota</taxon>
        <taxon>Fungi</taxon>
        <taxon>Dikarya</taxon>
        <taxon>Ascomycota</taxon>
        <taxon>Pezizomycotina</taxon>
        <taxon>Sordariomycetes</taxon>
        <taxon>Hypocreomycetidae</taxon>
        <taxon>Hypocreales</taxon>
        <taxon>Bionectriaceae</taxon>
        <taxon>Clonostachys</taxon>
    </lineage>
</organism>
<name>A0A9N9YYG9_9HYPO</name>